<keyword evidence="6" id="KW-0520">NAD</keyword>
<keyword evidence="8" id="KW-0456">Lyase</keyword>
<dbReference type="InterPro" id="IPR006108">
    <property type="entry name" value="3HC_DH_C"/>
</dbReference>
<evidence type="ECO:0000259" key="12">
    <source>
        <dbReference type="Pfam" id="PF00725"/>
    </source>
</evidence>
<evidence type="ECO:0000256" key="3">
    <source>
        <dbReference type="ARBA" id="ARBA00022832"/>
    </source>
</evidence>
<dbReference type="SUPFAM" id="SSF52096">
    <property type="entry name" value="ClpP/crotonase"/>
    <property type="match status" value="1"/>
</dbReference>
<evidence type="ECO:0000256" key="10">
    <source>
        <dbReference type="ARBA" id="ARBA00049556"/>
    </source>
</evidence>
<dbReference type="SUPFAM" id="SSF48179">
    <property type="entry name" value="6-phosphogluconate dehydrogenase C-terminal domain-like"/>
    <property type="match status" value="2"/>
</dbReference>
<gene>
    <name evidence="14" type="ORF">GCM10025865_26910</name>
</gene>
<dbReference type="PANTHER" id="PTHR43612:SF3">
    <property type="entry name" value="TRIFUNCTIONAL ENZYME SUBUNIT ALPHA, MITOCHONDRIAL"/>
    <property type="match status" value="1"/>
</dbReference>
<evidence type="ECO:0000256" key="2">
    <source>
        <dbReference type="ARBA" id="ARBA00007005"/>
    </source>
</evidence>
<keyword evidence="5" id="KW-0560">Oxidoreductase</keyword>
<reference evidence="15" key="1">
    <citation type="journal article" date="2019" name="Int. J. Syst. Evol. Microbiol.">
        <title>The Global Catalogue of Microorganisms (GCM) 10K type strain sequencing project: providing services to taxonomists for standard genome sequencing and annotation.</title>
        <authorList>
            <consortium name="The Broad Institute Genomics Platform"/>
            <consortium name="The Broad Institute Genome Sequencing Center for Infectious Disease"/>
            <person name="Wu L."/>
            <person name="Ma J."/>
        </authorList>
    </citation>
    <scope>NUCLEOTIDE SEQUENCE [LARGE SCALE GENOMIC DNA]</scope>
    <source>
        <strain evidence="15">NBRC 108565</strain>
    </source>
</reference>
<sequence length="738" mass="76666">MNAEQDKTTAGTTSGDQTIAPAKGTTTSGTAEAPSGSAGSGQGRGERVTHALVRDVELPGGAGTLALVTLDNGLDHTKPTTLGPIGMAGIRTVLEGVRSRARAGEIAAVAVTGKPYFLAAGADLMQAASLSGRDEALELGRAGHAALGLLGDMGVPTFAYVNGVALGGGLEVALNCDYRTVASDAAALALPETGLGLVPGWGGAYLVPRLVGIEKAIDVVLTRPAANKPFKAAEALKIGLVDALFEAPDFLESSIRWTASVLRGEIVVERRELDAPEVWDGVVAAARQRLDAVVGTSRPAPGRALDLMAAARTSTREDAFAAEDEALADLMMTDEMRSSVYAFGLVSGGKRPQGAPDPKLARPVTRVGIVGAGLMAAQIALLFAQRLGVPVVMRDLDAERVEKGLGFVRSTVEKLTGSGRMSSDAGAKILASVHGTTDIGDFASCDFVIEAVTEVMGLKKKVFAELEGIISPEAILATNTSALSITEMASDLAHPERVVGIHFFNPVAQMPLVEVIKAEKTSDEALATGFAVSKKLRKTAVGCLDRPGFVVNRLLVLLLGKIAEAVEGGTPVEVADRALRPLGLPMPPFQLLDLVGPAVGLHVLTSLREDLGDRIPRSPGLEKLVEEGRRLSLDPAAKGLPAPVDPSIQDAFDATPGTGLDEAGVLDSVLTALTVEIGHMLEEKVVEKPSQIDLCMILGAGWGFHLGGITPYLDRTGYSEKVLGRRLLPDGVGNVPRG</sequence>
<comment type="similarity">
    <text evidence="2">In the central section; belongs to the 3-hydroxyacyl-CoA dehydrogenase family.</text>
</comment>
<feature type="compositionally biased region" description="Polar residues" evidence="11">
    <location>
        <begin position="8"/>
        <end position="17"/>
    </location>
</feature>
<dbReference type="InterPro" id="IPR001753">
    <property type="entry name" value="Enoyl-CoA_hydra/iso"/>
</dbReference>
<dbReference type="PANTHER" id="PTHR43612">
    <property type="entry name" value="TRIFUNCTIONAL ENZYME SUBUNIT ALPHA"/>
    <property type="match status" value="1"/>
</dbReference>
<dbReference type="EMBL" id="AP027729">
    <property type="protein sequence ID" value="BDZ43392.1"/>
    <property type="molecule type" value="Genomic_DNA"/>
</dbReference>
<dbReference type="InterPro" id="IPR029045">
    <property type="entry name" value="ClpP/crotonase-like_dom_sf"/>
</dbReference>
<evidence type="ECO:0000313" key="15">
    <source>
        <dbReference type="Proteomes" id="UP001321475"/>
    </source>
</evidence>
<dbReference type="InterPro" id="IPR050136">
    <property type="entry name" value="FA_oxidation_alpha_subunit"/>
</dbReference>
<evidence type="ECO:0000256" key="5">
    <source>
        <dbReference type="ARBA" id="ARBA00023002"/>
    </source>
</evidence>
<evidence type="ECO:0000256" key="11">
    <source>
        <dbReference type="SAM" id="MobiDB-lite"/>
    </source>
</evidence>
<comment type="catalytic activity">
    <reaction evidence="10">
        <text>a (3S)-3-hydroxyacyl-CoA + NAD(+) = a 3-oxoacyl-CoA + NADH + H(+)</text>
        <dbReference type="Rhea" id="RHEA:22432"/>
        <dbReference type="ChEBI" id="CHEBI:15378"/>
        <dbReference type="ChEBI" id="CHEBI:57318"/>
        <dbReference type="ChEBI" id="CHEBI:57540"/>
        <dbReference type="ChEBI" id="CHEBI:57945"/>
        <dbReference type="ChEBI" id="CHEBI:90726"/>
        <dbReference type="EC" id="1.1.1.35"/>
    </reaction>
</comment>
<comment type="pathway">
    <text evidence="1">Lipid metabolism; fatty acid beta-oxidation.</text>
</comment>
<dbReference type="InterPro" id="IPR008927">
    <property type="entry name" value="6-PGluconate_DH-like_C_sf"/>
</dbReference>
<dbReference type="InterPro" id="IPR006176">
    <property type="entry name" value="3-OHacyl-CoA_DH_NAD-bd"/>
</dbReference>
<dbReference type="Pfam" id="PF02737">
    <property type="entry name" value="3HCDH_N"/>
    <property type="match status" value="1"/>
</dbReference>
<keyword evidence="7" id="KW-0443">Lipid metabolism</keyword>
<dbReference type="Proteomes" id="UP001321475">
    <property type="component" value="Chromosome"/>
</dbReference>
<evidence type="ECO:0000259" key="13">
    <source>
        <dbReference type="Pfam" id="PF02737"/>
    </source>
</evidence>
<evidence type="ECO:0000256" key="9">
    <source>
        <dbReference type="ARBA" id="ARBA00023268"/>
    </source>
</evidence>
<dbReference type="Gene3D" id="3.90.226.10">
    <property type="entry name" value="2-enoyl-CoA Hydratase, Chain A, domain 1"/>
    <property type="match status" value="1"/>
</dbReference>
<keyword evidence="3" id="KW-0276">Fatty acid metabolism</keyword>
<dbReference type="SUPFAM" id="SSF51735">
    <property type="entry name" value="NAD(P)-binding Rossmann-fold domains"/>
    <property type="match status" value="1"/>
</dbReference>
<keyword evidence="15" id="KW-1185">Reference proteome</keyword>
<evidence type="ECO:0000256" key="1">
    <source>
        <dbReference type="ARBA" id="ARBA00005005"/>
    </source>
</evidence>
<evidence type="ECO:0000256" key="7">
    <source>
        <dbReference type="ARBA" id="ARBA00023098"/>
    </source>
</evidence>
<evidence type="ECO:0000256" key="6">
    <source>
        <dbReference type="ARBA" id="ARBA00023027"/>
    </source>
</evidence>
<accession>A0ABN6XEV6</accession>
<dbReference type="Pfam" id="PF00725">
    <property type="entry name" value="3HCDH"/>
    <property type="match status" value="1"/>
</dbReference>
<dbReference type="Gene3D" id="3.40.50.720">
    <property type="entry name" value="NAD(P)-binding Rossmann-like Domain"/>
    <property type="match status" value="1"/>
</dbReference>
<keyword evidence="9" id="KW-0511">Multifunctional enzyme</keyword>
<dbReference type="Pfam" id="PF00378">
    <property type="entry name" value="ECH_1"/>
    <property type="match status" value="1"/>
</dbReference>
<dbReference type="CDD" id="cd06558">
    <property type="entry name" value="crotonase-like"/>
    <property type="match status" value="1"/>
</dbReference>
<evidence type="ECO:0000256" key="8">
    <source>
        <dbReference type="ARBA" id="ARBA00023239"/>
    </source>
</evidence>
<name>A0ABN6XEV6_9CELL</name>
<dbReference type="InterPro" id="IPR036291">
    <property type="entry name" value="NAD(P)-bd_dom_sf"/>
</dbReference>
<dbReference type="RefSeq" id="WP_286217647.1">
    <property type="nucleotide sequence ID" value="NZ_AP027729.1"/>
</dbReference>
<keyword evidence="4" id="KW-0442">Lipid degradation</keyword>
<feature type="region of interest" description="Disordered" evidence="11">
    <location>
        <begin position="1"/>
        <end position="46"/>
    </location>
</feature>
<dbReference type="Gene3D" id="1.10.1040.50">
    <property type="match status" value="1"/>
</dbReference>
<feature type="domain" description="3-hydroxyacyl-CoA dehydrogenase C-terminal" evidence="12">
    <location>
        <begin position="548"/>
        <end position="629"/>
    </location>
</feature>
<organism evidence="14 15">
    <name type="scientific">Paraoerskovia sediminicola</name>
    <dbReference type="NCBI Taxonomy" id="1138587"/>
    <lineage>
        <taxon>Bacteria</taxon>
        <taxon>Bacillati</taxon>
        <taxon>Actinomycetota</taxon>
        <taxon>Actinomycetes</taxon>
        <taxon>Micrococcales</taxon>
        <taxon>Cellulomonadaceae</taxon>
        <taxon>Paraoerskovia</taxon>
    </lineage>
</organism>
<evidence type="ECO:0000313" key="14">
    <source>
        <dbReference type="EMBL" id="BDZ43392.1"/>
    </source>
</evidence>
<proteinExistence type="inferred from homology"/>
<evidence type="ECO:0000256" key="4">
    <source>
        <dbReference type="ARBA" id="ARBA00022963"/>
    </source>
</evidence>
<feature type="domain" description="3-hydroxyacyl-CoA dehydrogenase NAD binding" evidence="13">
    <location>
        <begin position="367"/>
        <end position="543"/>
    </location>
</feature>
<protein>
    <submittedName>
        <fullName evidence="14">3-hydroxyacyl-CoA dehydrogenase</fullName>
    </submittedName>
</protein>